<sequence>MPNINKQVETAERHLRVDLIDPDKLVKVNDLKEITNPVAFVRRGVPTSDGLWSNEIFGITQYQRANTFAYIDLHEEFINPLIYKLWCKVDPDVKLCVHGVKNYIINANGELQENEDGENGIQFLKKHIKEYKFRRTESNKRDMNIDFIQKYIGQPEFFISKMIVIPAYYRDINTDQGKVTVDQINALYRSLIISVKALRESSSYGLNLSSANRGRIQETLVQIYDWFGSGTQVGTDEVSGQIPGKFGVLRRSVMSKTTDYASRLVITAPQLKVETVDDVDADIDYCVVPLASTLANFFPFIIFNARRILENEFSSNSVIPTVGKKSGEVRYLHPKDYQSEFSDERIRKEIERFLTGFSNRFIPIEVPTVEGITTRLKFKGYNVTMEELKQRPDTPFLKRDMTWCDIFYMAAIESVKDRCVLITRYPIDSYFNQFPSRVKVSSTVETEPMVLNDTFYPKYPKIRQEDIGKDTSNKFVDSLNISNLMLNGVGGDYEHR</sequence>
<reference evidence="1" key="1">
    <citation type="journal article" date="2021" name="Proc. Natl. Acad. Sci. U.S.A.">
        <title>A Catalog of Tens of Thousands of Viruses from Human Metagenomes Reveals Hidden Associations with Chronic Diseases.</title>
        <authorList>
            <person name="Tisza M.J."/>
            <person name="Buck C.B."/>
        </authorList>
    </citation>
    <scope>NUCLEOTIDE SEQUENCE</scope>
    <source>
        <strain evidence="1">CtwwN25</strain>
    </source>
</reference>
<dbReference type="SUPFAM" id="SSF64484">
    <property type="entry name" value="beta and beta-prime subunits of DNA dependent RNA-polymerase"/>
    <property type="match status" value="1"/>
</dbReference>
<name>A0A8S5PMY4_9CAUD</name>
<dbReference type="EMBL" id="BK015472">
    <property type="protein sequence ID" value="DAE08527.1"/>
    <property type="molecule type" value="Genomic_DNA"/>
</dbReference>
<evidence type="ECO:0000313" key="1">
    <source>
        <dbReference type="EMBL" id="DAE08527.1"/>
    </source>
</evidence>
<protein>
    <submittedName>
        <fullName evidence="1">RNA polymerase I subunit</fullName>
    </submittedName>
</protein>
<proteinExistence type="predicted"/>
<organism evidence="1">
    <name type="scientific">Myoviridae sp. ctwwN25</name>
    <dbReference type="NCBI Taxonomy" id="2825209"/>
    <lineage>
        <taxon>Viruses</taxon>
        <taxon>Duplodnaviria</taxon>
        <taxon>Heunggongvirae</taxon>
        <taxon>Uroviricota</taxon>
        <taxon>Caudoviricetes</taxon>
    </lineage>
</organism>
<accession>A0A8S5PMY4</accession>